<dbReference type="InterPro" id="IPR011004">
    <property type="entry name" value="Trimer_LpxA-like_sf"/>
</dbReference>
<dbReference type="PANTHER" id="PTHR23416">
    <property type="entry name" value="SIALIC ACID SYNTHASE-RELATED"/>
    <property type="match status" value="1"/>
</dbReference>
<dbReference type="Pfam" id="PF00132">
    <property type="entry name" value="Hexapep"/>
    <property type="match status" value="1"/>
</dbReference>
<dbReference type="Proteomes" id="UP000590740">
    <property type="component" value="Unassembled WGS sequence"/>
</dbReference>
<dbReference type="AlphaFoldDB" id="A0A7W8DJ33"/>
<sequence length="190" mass="20766">MTVAELIQRAWRRWDILPGPMQFLRVLLLRLRGAQVGAGTWLPRVLVPWPHQLSLGQRCIIEPDVYFKYDGFWTPGPSIQIGNRVFIGRNTEFNITGGITIGDDCLIASGCTFVDGDHGMAPDRPMNEQPLNRAAIVLEENVWLGAQCVVLKGVRLGRGAVIGAGSVVTKSVPAGEVWAGTPARRLKQAA</sequence>
<organism evidence="1 2">
    <name type="scientific">Prosthecobacter vanneervenii</name>
    <dbReference type="NCBI Taxonomy" id="48466"/>
    <lineage>
        <taxon>Bacteria</taxon>
        <taxon>Pseudomonadati</taxon>
        <taxon>Verrucomicrobiota</taxon>
        <taxon>Verrucomicrobiia</taxon>
        <taxon>Verrucomicrobiales</taxon>
        <taxon>Verrucomicrobiaceae</taxon>
        <taxon>Prosthecobacter</taxon>
    </lineage>
</organism>
<gene>
    <name evidence="1" type="ORF">HNQ65_001281</name>
</gene>
<dbReference type="GO" id="GO:0016740">
    <property type="term" value="F:transferase activity"/>
    <property type="evidence" value="ECO:0007669"/>
    <property type="project" value="UniProtKB-KW"/>
</dbReference>
<dbReference type="CDD" id="cd04647">
    <property type="entry name" value="LbH_MAT_like"/>
    <property type="match status" value="1"/>
</dbReference>
<dbReference type="RefSeq" id="WP_221306055.1">
    <property type="nucleotide sequence ID" value="NZ_JACHIG010000002.1"/>
</dbReference>
<dbReference type="Gene3D" id="2.160.10.10">
    <property type="entry name" value="Hexapeptide repeat proteins"/>
    <property type="match status" value="1"/>
</dbReference>
<reference evidence="1 2" key="1">
    <citation type="submission" date="2020-08" db="EMBL/GenBank/DDBJ databases">
        <title>Genomic Encyclopedia of Type Strains, Phase IV (KMG-IV): sequencing the most valuable type-strain genomes for metagenomic binning, comparative biology and taxonomic classification.</title>
        <authorList>
            <person name="Goeker M."/>
        </authorList>
    </citation>
    <scope>NUCLEOTIDE SEQUENCE [LARGE SCALE GENOMIC DNA]</scope>
    <source>
        <strain evidence="1 2">DSM 12252</strain>
    </source>
</reference>
<proteinExistence type="predicted"/>
<dbReference type="InterPro" id="IPR001451">
    <property type="entry name" value="Hexapep"/>
</dbReference>
<accession>A0A7W8DJ33</accession>
<name>A0A7W8DJ33_9BACT</name>
<dbReference type="PANTHER" id="PTHR23416:SF78">
    <property type="entry name" value="LIPOPOLYSACCHARIDE BIOSYNTHESIS O-ACETYL TRANSFERASE WBBJ-RELATED"/>
    <property type="match status" value="1"/>
</dbReference>
<dbReference type="SUPFAM" id="SSF51161">
    <property type="entry name" value="Trimeric LpxA-like enzymes"/>
    <property type="match status" value="1"/>
</dbReference>
<dbReference type="Pfam" id="PF14602">
    <property type="entry name" value="Hexapep_2"/>
    <property type="match status" value="1"/>
</dbReference>
<dbReference type="InterPro" id="IPR051159">
    <property type="entry name" value="Hexapeptide_acetyltransf"/>
</dbReference>
<keyword evidence="2" id="KW-1185">Reference proteome</keyword>
<protein>
    <submittedName>
        <fullName evidence="1">Acetyltransferase-like isoleucine patch superfamily enzyme</fullName>
    </submittedName>
</protein>
<evidence type="ECO:0000313" key="2">
    <source>
        <dbReference type="Proteomes" id="UP000590740"/>
    </source>
</evidence>
<keyword evidence="1" id="KW-0808">Transferase</keyword>
<comment type="caution">
    <text evidence="1">The sequence shown here is derived from an EMBL/GenBank/DDBJ whole genome shotgun (WGS) entry which is preliminary data.</text>
</comment>
<evidence type="ECO:0000313" key="1">
    <source>
        <dbReference type="EMBL" id="MBB5031713.1"/>
    </source>
</evidence>
<dbReference type="EMBL" id="JACHIG010000002">
    <property type="protein sequence ID" value="MBB5031713.1"/>
    <property type="molecule type" value="Genomic_DNA"/>
</dbReference>